<dbReference type="AlphaFoldDB" id="A0A1W6P1D5"/>
<dbReference type="KEGG" id="kro:BVG79_01974"/>
<dbReference type="RefSeq" id="WP_198167843.1">
    <property type="nucleotide sequence ID" value="NZ_CP019937.1"/>
</dbReference>
<evidence type="ECO:0000313" key="2">
    <source>
        <dbReference type="Proteomes" id="UP000242447"/>
    </source>
</evidence>
<dbReference type="Pfam" id="PF14137">
    <property type="entry name" value="DUF4304"/>
    <property type="match status" value="1"/>
</dbReference>
<protein>
    <recommendedName>
        <fullName evidence="3">DUF4304 domain-containing protein</fullName>
    </recommendedName>
</protein>
<organism evidence="1 2">
    <name type="scientific">Ketogulonicigenium robustum</name>
    <dbReference type="NCBI Taxonomy" id="92947"/>
    <lineage>
        <taxon>Bacteria</taxon>
        <taxon>Pseudomonadati</taxon>
        <taxon>Pseudomonadota</taxon>
        <taxon>Alphaproteobacteria</taxon>
        <taxon>Rhodobacterales</taxon>
        <taxon>Roseobacteraceae</taxon>
        <taxon>Ketogulonicigenium</taxon>
    </lineage>
</organism>
<evidence type="ECO:0000313" key="1">
    <source>
        <dbReference type="EMBL" id="ARO15316.1"/>
    </source>
</evidence>
<reference evidence="1 2" key="1">
    <citation type="submission" date="2017-02" db="EMBL/GenBank/DDBJ databases">
        <title>Ketogulonicigenium robustum SPU B003 Genome sequencing and assembly.</title>
        <authorList>
            <person name="Li Y."/>
            <person name="Liu L."/>
            <person name="Wang C."/>
            <person name="Zhang M."/>
            <person name="Zhang T."/>
            <person name="Zhang Y."/>
        </authorList>
    </citation>
    <scope>NUCLEOTIDE SEQUENCE [LARGE SCALE GENOMIC DNA]</scope>
    <source>
        <strain evidence="1 2">SPU_B003</strain>
    </source>
</reference>
<keyword evidence="2" id="KW-1185">Reference proteome</keyword>
<name>A0A1W6P1D5_9RHOB</name>
<dbReference type="Proteomes" id="UP000242447">
    <property type="component" value="Chromosome"/>
</dbReference>
<proteinExistence type="predicted"/>
<accession>A0A1W6P1D5</accession>
<dbReference type="InterPro" id="IPR025412">
    <property type="entry name" value="DUF4304"/>
</dbReference>
<dbReference type="EMBL" id="CP019937">
    <property type="protein sequence ID" value="ARO15316.1"/>
    <property type="molecule type" value="Genomic_DNA"/>
</dbReference>
<dbReference type="STRING" id="92947.BVG79_01974"/>
<sequence>MDRKTINRALRAEFFPVLAAEGFTRHGDVARRIAPDGVVHVVDIQHLPRNGAFQVNLGTHLLQLGGVAGGQSPAPETFRDFDCAWRGSIIAGFRNASDAAFTYGATAEQAAESVAFLVSEWPRQSAAFFAPYQSYPDTFHAAAHAAAADDSLHPAHMLTWARVAALLDDAPLAQTIALAALPKVPERATALRDKLHAFLTP</sequence>
<evidence type="ECO:0008006" key="3">
    <source>
        <dbReference type="Google" id="ProtNLM"/>
    </source>
</evidence>
<gene>
    <name evidence="1" type="ORF">BVG79_01974</name>
</gene>